<dbReference type="InterPro" id="IPR005846">
    <property type="entry name" value="A-D-PHexomutase_a/b/a-III"/>
</dbReference>
<evidence type="ECO:0000256" key="2">
    <source>
        <dbReference type="ARBA" id="ARBA00010231"/>
    </source>
</evidence>
<dbReference type="Pfam" id="PF02879">
    <property type="entry name" value="PGM_PMM_II"/>
    <property type="match status" value="1"/>
</dbReference>
<name>A0A9X2REY1_9BACT</name>
<evidence type="ECO:0000259" key="11">
    <source>
        <dbReference type="Pfam" id="PF02880"/>
    </source>
</evidence>
<feature type="domain" description="Alpha-D-phosphohexomutase C-terminal" evidence="8">
    <location>
        <begin position="385"/>
        <end position="446"/>
    </location>
</feature>
<dbReference type="Proteomes" id="UP001139125">
    <property type="component" value="Unassembled WGS sequence"/>
</dbReference>
<dbReference type="Pfam" id="PF02878">
    <property type="entry name" value="PGM_PMM_I"/>
    <property type="match status" value="1"/>
</dbReference>
<dbReference type="GO" id="GO:0005975">
    <property type="term" value="P:carbohydrate metabolic process"/>
    <property type="evidence" value="ECO:0007669"/>
    <property type="project" value="InterPro"/>
</dbReference>
<evidence type="ECO:0000256" key="5">
    <source>
        <dbReference type="ARBA" id="ARBA00022842"/>
    </source>
</evidence>
<comment type="caution">
    <text evidence="12">The sequence shown here is derived from an EMBL/GenBank/DDBJ whole genome shotgun (WGS) entry which is preliminary data.</text>
</comment>
<dbReference type="Pfam" id="PF02880">
    <property type="entry name" value="PGM_PMM_III"/>
    <property type="match status" value="1"/>
</dbReference>
<evidence type="ECO:0000256" key="7">
    <source>
        <dbReference type="RuleBase" id="RU004326"/>
    </source>
</evidence>
<sequence>MALMISVSGIRGIFGTDLTPQNLTRFTAAYGTWLKGGTVVVGRDSRVTGKICEDIIAATLASVGCDVIKVGVVPTPTVAMGVLKHKAAGGIIISASHNPAQWNALKLLNSKSEFLDADQGNEVIRISESEQFEYQPYDKIGVIREDGDLLDHHIEKILDLPYIHADKIADRDFSVAVDAVNGAGSEAIPRLLEKLGVKTVHKIHCTPNGLFPHNPEPLPEHLTEICDLVKEKQVDLGVVTDPDADRLALVDNNGKLFGEEYTQAAAFDFILNKKPGPCATNLSSSRVSDDVAREYDQTCYRSAVGEINVVKVMQEQDAVIGGEGNGGVICPDLHYGRDALVGIAMVLQLLTEKDMSSSEYRATLPDYFMSKNKIQLDELGKDADEVLEMVEEHFSSLDPNTVDGVKIDFAEGWVHLRKSNTEPIIRIYSEGKSPEAAKAFAGKIFDLLK</sequence>
<dbReference type="PANTHER" id="PTHR42946:SF1">
    <property type="entry name" value="PHOSPHOGLUCOMUTASE (ALPHA-D-GLUCOSE-1,6-BISPHOSPHATE-DEPENDENT)"/>
    <property type="match status" value="1"/>
</dbReference>
<dbReference type="EMBL" id="JANDBC010000002">
    <property type="protein sequence ID" value="MCP9292331.1"/>
    <property type="molecule type" value="Genomic_DNA"/>
</dbReference>
<gene>
    <name evidence="12" type="primary">glmM</name>
    <name evidence="12" type="ORF">NM125_12155</name>
</gene>
<keyword evidence="6 12" id="KW-0413">Isomerase</keyword>
<dbReference type="EC" id="5.4.2.10" evidence="12"/>
<feature type="domain" description="Alpha-D-phosphohexomutase alpha/beta/alpha" evidence="11">
    <location>
        <begin position="271"/>
        <end position="364"/>
    </location>
</feature>
<dbReference type="InterPro" id="IPR005844">
    <property type="entry name" value="A-D-PHexomutase_a/b/a-I"/>
</dbReference>
<dbReference type="SUPFAM" id="SSF55957">
    <property type="entry name" value="Phosphoglucomutase, C-terminal domain"/>
    <property type="match status" value="1"/>
</dbReference>
<dbReference type="InterPro" id="IPR036900">
    <property type="entry name" value="A-D-PHexomutase_C_sf"/>
</dbReference>
<organism evidence="12 13">
    <name type="scientific">Gracilimonas sediminicola</name>
    <dbReference type="NCBI Taxonomy" id="2952158"/>
    <lineage>
        <taxon>Bacteria</taxon>
        <taxon>Pseudomonadati</taxon>
        <taxon>Balneolota</taxon>
        <taxon>Balneolia</taxon>
        <taxon>Balneolales</taxon>
        <taxon>Balneolaceae</taxon>
        <taxon>Gracilimonas</taxon>
    </lineage>
</organism>
<accession>A0A9X2REY1</accession>
<evidence type="ECO:0000313" key="12">
    <source>
        <dbReference type="EMBL" id="MCP9292331.1"/>
    </source>
</evidence>
<evidence type="ECO:0000256" key="4">
    <source>
        <dbReference type="ARBA" id="ARBA00022723"/>
    </source>
</evidence>
<dbReference type="GO" id="GO:0006048">
    <property type="term" value="P:UDP-N-acetylglucosamine biosynthetic process"/>
    <property type="evidence" value="ECO:0007669"/>
    <property type="project" value="TreeGrafter"/>
</dbReference>
<dbReference type="InterPro" id="IPR005841">
    <property type="entry name" value="Alpha-D-phosphohexomutase_SF"/>
</dbReference>
<keyword evidence="5 7" id="KW-0460">Magnesium</keyword>
<dbReference type="PANTHER" id="PTHR42946">
    <property type="entry name" value="PHOSPHOHEXOSE MUTASE"/>
    <property type="match status" value="1"/>
</dbReference>
<protein>
    <submittedName>
        <fullName evidence="12">Phosphoglucosamine mutase</fullName>
        <ecNumber evidence="12">5.4.2.10</ecNumber>
    </submittedName>
</protein>
<keyword evidence="3" id="KW-0597">Phosphoprotein</keyword>
<evidence type="ECO:0000256" key="1">
    <source>
        <dbReference type="ARBA" id="ARBA00001946"/>
    </source>
</evidence>
<keyword evidence="13" id="KW-1185">Reference proteome</keyword>
<dbReference type="GO" id="GO:0005829">
    <property type="term" value="C:cytosol"/>
    <property type="evidence" value="ECO:0007669"/>
    <property type="project" value="TreeGrafter"/>
</dbReference>
<comment type="cofactor">
    <cofactor evidence="1">
        <name>Mg(2+)</name>
        <dbReference type="ChEBI" id="CHEBI:18420"/>
    </cofactor>
</comment>
<feature type="domain" description="Alpha-D-phosphohexomutase alpha/beta/alpha" evidence="10">
    <location>
        <begin position="154"/>
        <end position="254"/>
    </location>
</feature>
<dbReference type="Gene3D" id="3.40.120.10">
    <property type="entry name" value="Alpha-D-Glucose-1,6-Bisphosphate, subunit A, domain 3"/>
    <property type="match status" value="3"/>
</dbReference>
<dbReference type="Gene3D" id="3.30.310.50">
    <property type="entry name" value="Alpha-D-phosphohexomutase, C-terminal domain"/>
    <property type="match status" value="1"/>
</dbReference>
<dbReference type="RefSeq" id="WP_255135213.1">
    <property type="nucleotide sequence ID" value="NZ_JANDBC010000002.1"/>
</dbReference>
<reference evidence="12" key="1">
    <citation type="submission" date="2022-06" db="EMBL/GenBank/DDBJ databases">
        <title>Gracilimonas sp. CAU 1638 isolated from sea sediment.</title>
        <authorList>
            <person name="Kim W."/>
        </authorList>
    </citation>
    <scope>NUCLEOTIDE SEQUENCE</scope>
    <source>
        <strain evidence="12">CAU 1638</strain>
    </source>
</reference>
<dbReference type="GO" id="GO:0000287">
    <property type="term" value="F:magnesium ion binding"/>
    <property type="evidence" value="ECO:0007669"/>
    <property type="project" value="InterPro"/>
</dbReference>
<comment type="similarity">
    <text evidence="2 7">Belongs to the phosphohexose mutase family.</text>
</comment>
<proteinExistence type="inferred from homology"/>
<dbReference type="GO" id="GO:0008966">
    <property type="term" value="F:phosphoglucosamine mutase activity"/>
    <property type="evidence" value="ECO:0007669"/>
    <property type="project" value="UniProtKB-EC"/>
</dbReference>
<dbReference type="InterPro" id="IPR005845">
    <property type="entry name" value="A-D-PHexomutase_a/b/a-II"/>
</dbReference>
<evidence type="ECO:0000256" key="3">
    <source>
        <dbReference type="ARBA" id="ARBA00022553"/>
    </source>
</evidence>
<evidence type="ECO:0000313" key="13">
    <source>
        <dbReference type="Proteomes" id="UP001139125"/>
    </source>
</evidence>
<dbReference type="PRINTS" id="PR00509">
    <property type="entry name" value="PGMPMM"/>
</dbReference>
<dbReference type="GO" id="GO:0009252">
    <property type="term" value="P:peptidoglycan biosynthetic process"/>
    <property type="evidence" value="ECO:0007669"/>
    <property type="project" value="TreeGrafter"/>
</dbReference>
<dbReference type="PROSITE" id="PS00710">
    <property type="entry name" value="PGM_PMM"/>
    <property type="match status" value="1"/>
</dbReference>
<evidence type="ECO:0000256" key="6">
    <source>
        <dbReference type="ARBA" id="ARBA00023235"/>
    </source>
</evidence>
<dbReference type="Pfam" id="PF00408">
    <property type="entry name" value="PGM_PMM_IV"/>
    <property type="match status" value="1"/>
</dbReference>
<keyword evidence="4 7" id="KW-0479">Metal-binding</keyword>
<evidence type="ECO:0000259" key="8">
    <source>
        <dbReference type="Pfam" id="PF00408"/>
    </source>
</evidence>
<dbReference type="AlphaFoldDB" id="A0A9X2REY1"/>
<dbReference type="InterPro" id="IPR050060">
    <property type="entry name" value="Phosphoglucosamine_mutase"/>
</dbReference>
<dbReference type="InterPro" id="IPR024086">
    <property type="entry name" value="GlmM_arc-type"/>
</dbReference>
<feature type="domain" description="Alpha-D-phosphohexomutase alpha/beta/alpha" evidence="9">
    <location>
        <begin position="8"/>
        <end position="132"/>
    </location>
</feature>
<evidence type="ECO:0000259" key="9">
    <source>
        <dbReference type="Pfam" id="PF02878"/>
    </source>
</evidence>
<dbReference type="SUPFAM" id="SSF53738">
    <property type="entry name" value="Phosphoglucomutase, first 3 domains"/>
    <property type="match status" value="3"/>
</dbReference>
<dbReference type="InterPro" id="IPR016055">
    <property type="entry name" value="A-D-PHexomutase_a/b/a-I/II/III"/>
</dbReference>
<dbReference type="InterPro" id="IPR016066">
    <property type="entry name" value="A-D-PHexomutase_CS"/>
</dbReference>
<dbReference type="NCBIfam" id="TIGR03990">
    <property type="entry name" value="Arch_GlmM"/>
    <property type="match status" value="1"/>
</dbReference>
<evidence type="ECO:0000259" key="10">
    <source>
        <dbReference type="Pfam" id="PF02879"/>
    </source>
</evidence>
<dbReference type="InterPro" id="IPR005843">
    <property type="entry name" value="A-D-PHexomutase_C"/>
</dbReference>
<dbReference type="GO" id="GO:0004615">
    <property type="term" value="F:phosphomannomutase activity"/>
    <property type="evidence" value="ECO:0007669"/>
    <property type="project" value="TreeGrafter"/>
</dbReference>